<reference evidence="3 4" key="1">
    <citation type="submission" date="2019-08" db="EMBL/GenBank/DDBJ databases">
        <title>In-depth cultivation of the pig gut microbiome towards novel bacterial diversity and tailored functional studies.</title>
        <authorList>
            <person name="Wylensek D."/>
            <person name="Hitch T.C.A."/>
            <person name="Clavel T."/>
        </authorList>
    </citation>
    <scope>NUCLEOTIDE SEQUENCE [LARGE SCALE GENOMIC DNA]</scope>
    <source>
        <strain evidence="3 4">LKV-178-WT-2A</strain>
    </source>
</reference>
<protein>
    <recommendedName>
        <fullName evidence="5">Nucleic acid-binding domain protein</fullName>
    </recommendedName>
</protein>
<dbReference type="AlphaFoldDB" id="A0A7K0KED4"/>
<name>A0A7K0KED4_9BACT</name>
<evidence type="ECO:0000313" key="3">
    <source>
        <dbReference type="EMBL" id="MST83790.1"/>
    </source>
</evidence>
<evidence type="ECO:0000256" key="1">
    <source>
        <dbReference type="SAM" id="MobiDB-lite"/>
    </source>
</evidence>
<evidence type="ECO:0008006" key="5">
    <source>
        <dbReference type="Google" id="ProtNLM"/>
    </source>
</evidence>
<gene>
    <name evidence="3" type="ORF">FYJ73_03720</name>
</gene>
<comment type="caution">
    <text evidence="3">The sequence shown here is derived from an EMBL/GenBank/DDBJ whole genome shotgun (WGS) entry which is preliminary data.</text>
</comment>
<accession>A0A7K0KED4</accession>
<dbReference type="Proteomes" id="UP000438914">
    <property type="component" value="Unassembled WGS sequence"/>
</dbReference>
<feature type="chain" id="PRO_5029487282" description="Nucleic acid-binding domain protein" evidence="2">
    <location>
        <begin position="18"/>
        <end position="414"/>
    </location>
</feature>
<evidence type="ECO:0000313" key="4">
    <source>
        <dbReference type="Proteomes" id="UP000438914"/>
    </source>
</evidence>
<evidence type="ECO:0000256" key="2">
    <source>
        <dbReference type="SAM" id="SignalP"/>
    </source>
</evidence>
<feature type="region of interest" description="Disordered" evidence="1">
    <location>
        <begin position="29"/>
        <end position="48"/>
    </location>
</feature>
<dbReference type="RefSeq" id="WP_154533369.1">
    <property type="nucleotide sequence ID" value="NZ_VUNG01000005.1"/>
</dbReference>
<dbReference type="PROSITE" id="PS51257">
    <property type="entry name" value="PROKAR_LIPOPROTEIN"/>
    <property type="match status" value="1"/>
</dbReference>
<keyword evidence="4" id="KW-1185">Reference proteome</keyword>
<dbReference type="EMBL" id="VUNG01000005">
    <property type="protein sequence ID" value="MST83790.1"/>
    <property type="molecule type" value="Genomic_DNA"/>
</dbReference>
<feature type="compositionally biased region" description="Polar residues" evidence="1">
    <location>
        <begin position="32"/>
        <end position="48"/>
    </location>
</feature>
<organism evidence="3 4">
    <name type="scientific">Hallella mizrahii</name>
    <dbReference type="NCBI Taxonomy" id="2606637"/>
    <lineage>
        <taxon>Bacteria</taxon>
        <taxon>Pseudomonadati</taxon>
        <taxon>Bacteroidota</taxon>
        <taxon>Bacteroidia</taxon>
        <taxon>Bacteroidales</taxon>
        <taxon>Prevotellaceae</taxon>
        <taxon>Hallella</taxon>
    </lineage>
</organism>
<proteinExistence type="predicted"/>
<feature type="signal peptide" evidence="2">
    <location>
        <begin position="1"/>
        <end position="17"/>
    </location>
</feature>
<dbReference type="CDD" id="cd03524">
    <property type="entry name" value="RPA2_OBF_family"/>
    <property type="match status" value="2"/>
</dbReference>
<keyword evidence="2" id="KW-0732">Signal</keyword>
<sequence>MKKLLSYLFALAAVAFAFTSCEDVPMPYDYPNTGNNSENVDPNAKGQSADNPYTVQEAVQLIKDGKAPTTEVYVKGIVSKLDYYNANYKSLSYYISDDGKAEDMQVYSGKGLNGADFNSKSDLKVGQTVVVKGVIKSFDKNGTTIYEVDKNSQIVSIEGEGTQEQPGDEKGQSKENPYTVKEAVDLIKEGKAPTTEVYVKGVVSKVDYYSEDYHSLSYYLSDDGKTEDLQVYSGKGLNGADFNSKSDLKVGQTVIVKGVIKPFDKKGTTIYEVDKNSQIVSIEGSGETPSAGDKGLSKDNPLTPSEALDIAKALGKGKTSTESYYIKGKITSITYIFDAKHGTATFNISADGSKSAEFTCYSVYYFGNKSWVEGNTQVNVGDEVIVYGKLTNFNGTPETASRKACLYSLNGKTE</sequence>